<dbReference type="Gene3D" id="1.20.1260.10">
    <property type="match status" value="1"/>
</dbReference>
<dbReference type="Pfam" id="PF07875">
    <property type="entry name" value="Coat_F"/>
    <property type="match status" value="1"/>
</dbReference>
<dbReference type="RefSeq" id="WP_022014238.1">
    <property type="nucleotide sequence ID" value="NZ_DBGBRS010000161.1"/>
</dbReference>
<gene>
    <name evidence="1" type="ORF">APZ18_03360</name>
</gene>
<accession>A0AAW3JVV2</accession>
<sequence>MVLEQKEMDVIKELQTQEKSCVEKYRRYKEQACDMELKNLFGKIEKLEQKHYDTLGKVLEGEVPECNCNDDDGKNYEPPVTYTQADNSEDKKTDCFLVTDCIGTEKMVSSEYNSKVFRFANAALRKLMADIQIEEQNHAEMLYKYKTANGMA</sequence>
<comment type="caution">
    <text evidence="1">The sequence shown here is derived from an EMBL/GenBank/DDBJ whole genome shotgun (WGS) entry which is preliminary data.</text>
</comment>
<evidence type="ECO:0000313" key="2">
    <source>
        <dbReference type="Proteomes" id="UP000050833"/>
    </source>
</evidence>
<proteinExistence type="predicted"/>
<dbReference type="InterPro" id="IPR012347">
    <property type="entry name" value="Ferritin-like"/>
</dbReference>
<organism evidence="1 2">
    <name type="scientific">Butyribacter intestini</name>
    <dbReference type="NCBI Taxonomy" id="1703332"/>
    <lineage>
        <taxon>Bacteria</taxon>
        <taxon>Bacillati</taxon>
        <taxon>Bacillota</taxon>
        <taxon>Clostridia</taxon>
        <taxon>Lachnospirales</taxon>
        <taxon>Lachnospiraceae</taxon>
        <taxon>Butyribacter</taxon>
    </lineage>
</organism>
<dbReference type="AlphaFoldDB" id="A0AAW3JVV2"/>
<protein>
    <submittedName>
        <fullName evidence="1">Rubrerythrin</fullName>
    </submittedName>
</protein>
<dbReference type="Proteomes" id="UP000050833">
    <property type="component" value="Unassembled WGS sequence"/>
</dbReference>
<keyword evidence="2" id="KW-1185">Reference proteome</keyword>
<dbReference type="InterPro" id="IPR009078">
    <property type="entry name" value="Ferritin-like_SF"/>
</dbReference>
<evidence type="ECO:0000313" key="1">
    <source>
        <dbReference type="EMBL" id="KQC86238.1"/>
    </source>
</evidence>
<dbReference type="CDD" id="cd00657">
    <property type="entry name" value="Ferritin_like"/>
    <property type="match status" value="1"/>
</dbReference>
<dbReference type="InterPro" id="IPR012851">
    <property type="entry name" value="Spore_coat_CotF-like"/>
</dbReference>
<name>A0AAW3JVV2_9FIRM</name>
<reference evidence="1 2" key="1">
    <citation type="submission" date="2015-10" db="EMBL/GenBank/DDBJ databases">
        <title>Butyribacter intestini gen. nov., sp. nov., a butyric acid-producing bacterium of the family Lachnospiraceae isolated from the human faeces.</title>
        <authorList>
            <person name="Zou Y."/>
            <person name="Xue W."/>
            <person name="Luo G."/>
            <person name="Lv M."/>
        </authorList>
    </citation>
    <scope>NUCLEOTIDE SEQUENCE [LARGE SCALE GENOMIC DNA]</scope>
    <source>
        <strain evidence="1 2">TF01-11</strain>
    </source>
</reference>
<dbReference type="SUPFAM" id="SSF47240">
    <property type="entry name" value="Ferritin-like"/>
    <property type="match status" value="1"/>
</dbReference>
<dbReference type="EMBL" id="LLKB01000001">
    <property type="protein sequence ID" value="KQC86238.1"/>
    <property type="molecule type" value="Genomic_DNA"/>
</dbReference>